<sequence>MGDVFYAIETAWNKAKFGSLFNTIKAFTREGILTYKMKLTGTPLSSSKTKRTGAVYTLVR</sequence>
<gene>
    <name evidence="1" type="ORF">S01H4_06542</name>
</gene>
<proteinExistence type="predicted"/>
<dbReference type="AlphaFoldDB" id="X0Z572"/>
<accession>X0Z572</accession>
<evidence type="ECO:0000313" key="1">
    <source>
        <dbReference type="EMBL" id="GAG55558.1"/>
    </source>
</evidence>
<organism evidence="1">
    <name type="scientific">marine sediment metagenome</name>
    <dbReference type="NCBI Taxonomy" id="412755"/>
    <lineage>
        <taxon>unclassified sequences</taxon>
        <taxon>metagenomes</taxon>
        <taxon>ecological metagenomes</taxon>
    </lineage>
</organism>
<dbReference type="EMBL" id="BART01002034">
    <property type="protein sequence ID" value="GAG55558.1"/>
    <property type="molecule type" value="Genomic_DNA"/>
</dbReference>
<comment type="caution">
    <text evidence="1">The sequence shown here is derived from an EMBL/GenBank/DDBJ whole genome shotgun (WGS) entry which is preliminary data.</text>
</comment>
<reference evidence="1" key="1">
    <citation type="journal article" date="2014" name="Front. Microbiol.">
        <title>High frequency of phylogenetically diverse reductive dehalogenase-homologous genes in deep subseafloor sedimentary metagenomes.</title>
        <authorList>
            <person name="Kawai M."/>
            <person name="Futagami T."/>
            <person name="Toyoda A."/>
            <person name="Takaki Y."/>
            <person name="Nishi S."/>
            <person name="Hori S."/>
            <person name="Arai W."/>
            <person name="Tsubouchi T."/>
            <person name="Morono Y."/>
            <person name="Uchiyama I."/>
            <person name="Ito T."/>
            <person name="Fujiyama A."/>
            <person name="Inagaki F."/>
            <person name="Takami H."/>
        </authorList>
    </citation>
    <scope>NUCLEOTIDE SEQUENCE</scope>
    <source>
        <strain evidence="1">Expedition CK06-06</strain>
    </source>
</reference>
<protein>
    <submittedName>
        <fullName evidence="1">Uncharacterized protein</fullName>
    </submittedName>
</protein>
<name>X0Z572_9ZZZZ</name>